<dbReference type="AlphaFoldDB" id="A0A5N8WUD7"/>
<dbReference type="Gene3D" id="3.40.50.10140">
    <property type="entry name" value="Toll/interleukin-1 receptor homology (TIR) domain"/>
    <property type="match status" value="1"/>
</dbReference>
<evidence type="ECO:0000259" key="1">
    <source>
        <dbReference type="PROSITE" id="PS50104"/>
    </source>
</evidence>
<proteinExistence type="predicted"/>
<sequence length="238" mass="25761">MPDVFINYRTGDGHQVAVTIERALSTRFGSERIYRASKSIPPGTPFDAHLIHSVRRSGVLLALIGDQWLGHPGLQDAGDWVRKEIQEAFLCDIRVIPVLIGRRTERPSKDGLPMPLGKLADCQSLRYDHQNDESDLQQIGDTLAALVPELAAVDSQAPEEPEPGVLRNTMSDVHGTAVQAGTVNGDIGSVKGAHGSVHIGPSSRTIHQSGAANYVEGTNESGIRQYFGQVPKGEDDER</sequence>
<gene>
    <name evidence="2" type="ORF">FPZ41_17390</name>
</gene>
<dbReference type="InterPro" id="IPR000157">
    <property type="entry name" value="TIR_dom"/>
</dbReference>
<dbReference type="PROSITE" id="PS50104">
    <property type="entry name" value="TIR"/>
    <property type="match status" value="1"/>
</dbReference>
<dbReference type="GO" id="GO:0007165">
    <property type="term" value="P:signal transduction"/>
    <property type="evidence" value="ECO:0007669"/>
    <property type="project" value="InterPro"/>
</dbReference>
<dbReference type="SUPFAM" id="SSF52200">
    <property type="entry name" value="Toll/Interleukin receptor TIR domain"/>
    <property type="match status" value="1"/>
</dbReference>
<feature type="domain" description="TIR" evidence="1">
    <location>
        <begin position="1"/>
        <end position="150"/>
    </location>
</feature>
<protein>
    <submittedName>
        <fullName evidence="2">TIR domain-containing protein</fullName>
    </submittedName>
</protein>
<dbReference type="InterPro" id="IPR035897">
    <property type="entry name" value="Toll_tir_struct_dom_sf"/>
</dbReference>
<dbReference type="RefSeq" id="WP_152863629.1">
    <property type="nucleotide sequence ID" value="NZ_VMNX01000057.1"/>
</dbReference>
<dbReference type="EMBL" id="VMNX01000057">
    <property type="protein sequence ID" value="MPY50244.1"/>
    <property type="molecule type" value="Genomic_DNA"/>
</dbReference>
<keyword evidence="3" id="KW-1185">Reference proteome</keyword>
<dbReference type="Pfam" id="PF13676">
    <property type="entry name" value="TIR_2"/>
    <property type="match status" value="1"/>
</dbReference>
<accession>A0A5N8WUD7</accession>
<organism evidence="2 3">
    <name type="scientific">Streptomyces acidicola</name>
    <dbReference type="NCBI Taxonomy" id="2596892"/>
    <lineage>
        <taxon>Bacteria</taxon>
        <taxon>Bacillati</taxon>
        <taxon>Actinomycetota</taxon>
        <taxon>Actinomycetes</taxon>
        <taxon>Kitasatosporales</taxon>
        <taxon>Streptomycetaceae</taxon>
        <taxon>Streptomyces</taxon>
    </lineage>
</organism>
<comment type="caution">
    <text evidence="2">The sequence shown here is derived from an EMBL/GenBank/DDBJ whole genome shotgun (WGS) entry which is preliminary data.</text>
</comment>
<reference evidence="2 3" key="1">
    <citation type="submission" date="2019-09" db="EMBL/GenBank/DDBJ databases">
        <authorList>
            <person name="Duangmal K."/>
            <person name="Teo W.F.A."/>
            <person name="Lipun K."/>
        </authorList>
    </citation>
    <scope>NUCLEOTIDE SEQUENCE [LARGE SCALE GENOMIC DNA]</scope>
    <source>
        <strain evidence="2 3">K1PN6</strain>
    </source>
</reference>
<dbReference type="Proteomes" id="UP000373149">
    <property type="component" value="Unassembled WGS sequence"/>
</dbReference>
<name>A0A5N8WUD7_9ACTN</name>
<evidence type="ECO:0000313" key="2">
    <source>
        <dbReference type="EMBL" id="MPY50244.1"/>
    </source>
</evidence>
<evidence type="ECO:0000313" key="3">
    <source>
        <dbReference type="Proteomes" id="UP000373149"/>
    </source>
</evidence>